<dbReference type="AlphaFoldDB" id="A0AAN0WCD3"/>
<proteinExistence type="predicted"/>
<protein>
    <submittedName>
        <fullName evidence="1">Uncharacterized protein</fullName>
    </submittedName>
</protein>
<accession>A0AAN0WCD3</accession>
<keyword evidence="2" id="KW-1185">Reference proteome</keyword>
<name>A0AAN0WCD3_HEYCO</name>
<dbReference type="EMBL" id="CP010525">
    <property type="protein sequence ID" value="AJO22964.1"/>
    <property type="molecule type" value="Genomic_DNA"/>
</dbReference>
<sequence>MRAGGCKQNGSLTLLYQISPVIIKKKTAQPENIYIFRERSVRVYDFR</sequence>
<organism evidence="1 2">
    <name type="scientific">Heyndrickxia coagulans</name>
    <name type="common">Weizmannia coagulans</name>
    <dbReference type="NCBI Taxonomy" id="1398"/>
    <lineage>
        <taxon>Bacteria</taxon>
        <taxon>Bacillati</taxon>
        <taxon>Bacillota</taxon>
        <taxon>Bacilli</taxon>
        <taxon>Bacillales</taxon>
        <taxon>Bacillaceae</taxon>
        <taxon>Heyndrickxia</taxon>
    </lineage>
</organism>
<reference evidence="2" key="1">
    <citation type="submission" date="2015-01" db="EMBL/GenBank/DDBJ databases">
        <title>Comparative genome analysis of Bacillus coagulans HM-08, Clostridium butyricum HM-68, Bacillus subtilis HM-66 and Bacillus paralicheniformis BL-09.</title>
        <authorList>
            <person name="Zhang H."/>
        </authorList>
    </citation>
    <scope>NUCLEOTIDE SEQUENCE [LARGE SCALE GENOMIC DNA]</scope>
    <source>
        <strain evidence="2">HM-08</strain>
    </source>
</reference>
<evidence type="ECO:0000313" key="2">
    <source>
        <dbReference type="Proteomes" id="UP000032024"/>
    </source>
</evidence>
<dbReference type="Proteomes" id="UP000032024">
    <property type="component" value="Chromosome"/>
</dbReference>
<gene>
    <name evidence="1" type="ORF">SB48_HM08orf03425</name>
</gene>
<evidence type="ECO:0000313" key="1">
    <source>
        <dbReference type="EMBL" id="AJO22964.1"/>
    </source>
</evidence>